<evidence type="ECO:0000259" key="2">
    <source>
        <dbReference type="PROSITE" id="PS51704"/>
    </source>
</evidence>
<dbReference type="PANTHER" id="PTHR46211">
    <property type="entry name" value="GLYCEROPHOSPHORYL DIESTER PHOSPHODIESTERASE"/>
    <property type="match status" value="1"/>
</dbReference>
<dbReference type="AlphaFoldDB" id="A0A3S4R336"/>
<gene>
    <name evidence="3" type="primary">ugpQ_1</name>
    <name evidence="3" type="ORF">NCTC11636_01161</name>
</gene>
<keyword evidence="4" id="KW-1185">Reference proteome</keyword>
<sequence>MRYDHPAAGHSRDQGPEHAQGPAAGGAQPLVHRPRLERAVLAHRGLPSRAPENTMASFLAAADAGATWIETDVDLLGDGTAVLIHDTALDRTTDRSGSIYALEAADLATIDAGSWFDPRFAGERLPLLDTFIDLLSERGLHANIELKPNEQGAARSLLLVDTVARALDALDPACQVLVSSFSQPLLMAFHERHPRYATAVLYEAGTIRPDWLSVAELCGATCIHPQDEGLSEEMVALARGAGYGVNVWTVNSAQRAAELFEWGCTGVFTDVADELLALEGPQR</sequence>
<feature type="region of interest" description="Disordered" evidence="1">
    <location>
        <begin position="1"/>
        <end position="28"/>
    </location>
</feature>
<dbReference type="KEGG" id="ahw:NCTC11636_01161"/>
<accession>A0A3S4R336</accession>
<reference evidence="3 4" key="1">
    <citation type="submission" date="2018-12" db="EMBL/GenBank/DDBJ databases">
        <authorList>
            <consortium name="Pathogen Informatics"/>
        </authorList>
    </citation>
    <scope>NUCLEOTIDE SEQUENCE [LARGE SCALE GENOMIC DNA]</scope>
    <source>
        <strain evidence="3 4">NCTC11636</strain>
    </source>
</reference>
<name>A0A3S4R336_9ACTO</name>
<feature type="compositionally biased region" description="Basic and acidic residues" evidence="1">
    <location>
        <begin position="1"/>
        <end position="16"/>
    </location>
</feature>
<dbReference type="InterPro" id="IPR017946">
    <property type="entry name" value="PLC-like_Pdiesterase_TIM-brl"/>
</dbReference>
<organism evidence="3 4">
    <name type="scientific">Actinomyces howellii</name>
    <dbReference type="NCBI Taxonomy" id="52771"/>
    <lineage>
        <taxon>Bacteria</taxon>
        <taxon>Bacillati</taxon>
        <taxon>Actinomycetota</taxon>
        <taxon>Actinomycetes</taxon>
        <taxon>Actinomycetales</taxon>
        <taxon>Actinomycetaceae</taxon>
        <taxon>Actinomyces</taxon>
    </lineage>
</organism>
<dbReference type="GO" id="GO:0006629">
    <property type="term" value="P:lipid metabolic process"/>
    <property type="evidence" value="ECO:0007669"/>
    <property type="project" value="InterPro"/>
</dbReference>
<feature type="domain" description="GP-PDE" evidence="2">
    <location>
        <begin position="38"/>
        <end position="279"/>
    </location>
</feature>
<dbReference type="Proteomes" id="UP000266895">
    <property type="component" value="Chromosome"/>
</dbReference>
<dbReference type="EMBL" id="LR134350">
    <property type="protein sequence ID" value="VEG27770.1"/>
    <property type="molecule type" value="Genomic_DNA"/>
</dbReference>
<dbReference type="Pfam" id="PF03009">
    <property type="entry name" value="GDPD"/>
    <property type="match status" value="1"/>
</dbReference>
<dbReference type="EC" id="3.1.4.46" evidence="3"/>
<dbReference type="InterPro" id="IPR030395">
    <property type="entry name" value="GP_PDE_dom"/>
</dbReference>
<feature type="compositionally biased region" description="Low complexity" evidence="1">
    <location>
        <begin position="17"/>
        <end position="28"/>
    </location>
</feature>
<keyword evidence="3" id="KW-0378">Hydrolase</keyword>
<proteinExistence type="predicted"/>
<evidence type="ECO:0000313" key="4">
    <source>
        <dbReference type="Proteomes" id="UP000266895"/>
    </source>
</evidence>
<dbReference type="RefSeq" id="WP_197719456.1">
    <property type="nucleotide sequence ID" value="NZ_LR134350.1"/>
</dbReference>
<dbReference type="PROSITE" id="PS51704">
    <property type="entry name" value="GP_PDE"/>
    <property type="match status" value="1"/>
</dbReference>
<evidence type="ECO:0000256" key="1">
    <source>
        <dbReference type="SAM" id="MobiDB-lite"/>
    </source>
</evidence>
<dbReference type="SUPFAM" id="SSF51695">
    <property type="entry name" value="PLC-like phosphodiesterases"/>
    <property type="match status" value="1"/>
</dbReference>
<dbReference type="GO" id="GO:0008889">
    <property type="term" value="F:glycerophosphodiester phosphodiesterase activity"/>
    <property type="evidence" value="ECO:0007669"/>
    <property type="project" value="UniProtKB-EC"/>
</dbReference>
<evidence type="ECO:0000313" key="3">
    <source>
        <dbReference type="EMBL" id="VEG27770.1"/>
    </source>
</evidence>
<dbReference type="Gene3D" id="3.20.20.190">
    <property type="entry name" value="Phosphatidylinositol (PI) phosphodiesterase"/>
    <property type="match status" value="1"/>
</dbReference>
<dbReference type="PANTHER" id="PTHR46211:SF1">
    <property type="entry name" value="GLYCEROPHOSPHODIESTER PHOSPHODIESTERASE, CYTOPLASMIC"/>
    <property type="match status" value="1"/>
</dbReference>
<protein>
    <submittedName>
        <fullName evidence="3">Glycerophosphoryl diester phosphodiesterase</fullName>
        <ecNumber evidence="3">3.1.4.46</ecNumber>
    </submittedName>
</protein>